<comment type="caution">
    <text evidence="5">The sequence shown here is derived from an EMBL/GenBank/DDBJ whole genome shotgun (WGS) entry which is preliminary data.</text>
</comment>
<name>A0AAD9V854_ACRCE</name>
<evidence type="ECO:0000313" key="6">
    <source>
        <dbReference type="Proteomes" id="UP001249851"/>
    </source>
</evidence>
<dbReference type="Gene3D" id="2.60.40.2840">
    <property type="match status" value="1"/>
</dbReference>
<evidence type="ECO:0000313" key="5">
    <source>
        <dbReference type="EMBL" id="KAK2564841.1"/>
    </source>
</evidence>
<proteinExistence type="predicted"/>
<keyword evidence="6" id="KW-1185">Reference proteome</keyword>
<evidence type="ECO:0000259" key="4">
    <source>
        <dbReference type="Pfam" id="PF17751"/>
    </source>
</evidence>
<protein>
    <submittedName>
        <fullName evidence="5">Tax1-binding protein 1-like protein</fullName>
    </submittedName>
</protein>
<dbReference type="InterPro" id="IPR051002">
    <property type="entry name" value="UBA_autophagy_assoc_protein"/>
</dbReference>
<reference evidence="5" key="1">
    <citation type="journal article" date="2023" name="G3 (Bethesda)">
        <title>Whole genome assembly and annotation of the endangered Caribbean coral Acropora cervicornis.</title>
        <authorList>
            <person name="Selwyn J.D."/>
            <person name="Vollmer S.V."/>
        </authorList>
    </citation>
    <scope>NUCLEOTIDE SEQUENCE</scope>
    <source>
        <strain evidence="5">K2</strain>
    </source>
</reference>
<accession>A0AAD9V854</accession>
<sequence length="1003" mass="114967">MAEGPNENESSLEGEDCSAYSFTSLPPESEFSAVIFNNVPEYYPPDRDIECRYTIKNSVQPNSRDWIGLFRVGWQSSREHYTYEWSPLLNTHEQGKPLSNRVVFRERYLPKADDEFYQFCYVTSAEDVRGASVPFQIKTRPLEQDDLQCCEFEDDEGSSIMIVKNKTAILEESLGRALEENASLKASKEMVETNLVNANEEILRLSSQKLELTSSLTENKEKSAQLEETLAQNILIMNADQSRIKELESKVSGLQDMNEISEGKIKELMMVVEKQRAQTSEVEKNKEELVIEKKQYLDNMAADRQMIEKLQTELKTKEDEHNLLKARFMEFKTKAKAESVEYEEKLEKLNATIGRLQEQVTQASAENGILKRNMEGESDRLSKKIRDLHLELKGKDEELWNKQEELANHAHTIADLEKAKEELLNDASQEAELLGNMVEKLQAELNEKQELLHQLEHELEDFKEQLDHEKEKAIVLEKDCETVIRALQEQIDGEKALNQSLCSQSDRHLAELQGQLQKQLEANMELTVQLESRNADIRGLSSELDGCKRKLQDEEEKAQKAETQITATSAELKSLRVVKESLQSTLDDAQGANARSSKITAASMFALQTAHAHLEKKYLKIKKEMEELWRERNELKRSLAAFQENVPSDDIRLQIEELRANNEDFRVRLNMGAEAYKVKFIECRQLEAQLNKLKRSSSVESFEPTSSSVVELQSEVRNLQKALNEEKRALDMEQSRMVEKNEEINQLKLKVLELTEKAERYECLEHQNANRTQSQLIVEDLSRKVASLEKNLELERKEKEGIVHAIVDLQAELKSTENDLNNYAEKLRVTQEALKSEQRDREILGQQARSKLQEHEENECKLTIKVKELEREVARWKQEVDLRVEAESRMIESEASSEEGKPQFSQQQRSSAMRPVRGIRPSCAPKPTSPSCGSQPWVVVSHPPEFNQGVTPPAASVQPPHPQVQLQQPHAPAGQQEIWECPVCTALLPPNVDKDQHVNGHFD</sequence>
<dbReference type="AlphaFoldDB" id="A0AAD9V854"/>
<dbReference type="PANTHER" id="PTHR31915:SF6">
    <property type="entry name" value="SKICH DOMAIN-CONTAINING PROTEIN"/>
    <property type="match status" value="1"/>
</dbReference>
<dbReference type="PANTHER" id="PTHR31915">
    <property type="entry name" value="SKICH DOMAIN-CONTAINING PROTEIN"/>
    <property type="match status" value="1"/>
</dbReference>
<dbReference type="Pfam" id="PF17751">
    <property type="entry name" value="SKICH"/>
    <property type="match status" value="1"/>
</dbReference>
<feature type="coiled-coil region" evidence="2">
    <location>
        <begin position="509"/>
        <end position="571"/>
    </location>
</feature>
<feature type="coiled-coil region" evidence="2">
    <location>
        <begin position="237"/>
        <end position="479"/>
    </location>
</feature>
<feature type="coiled-coil region" evidence="2">
    <location>
        <begin position="709"/>
        <end position="840"/>
    </location>
</feature>
<evidence type="ECO:0000256" key="1">
    <source>
        <dbReference type="ARBA" id="ARBA00023054"/>
    </source>
</evidence>
<feature type="coiled-coil region" evidence="2">
    <location>
        <begin position="181"/>
        <end position="208"/>
    </location>
</feature>
<dbReference type="InterPro" id="IPR041611">
    <property type="entry name" value="SKICH"/>
</dbReference>
<feature type="compositionally biased region" description="Low complexity" evidence="3">
    <location>
        <begin position="963"/>
        <end position="973"/>
    </location>
</feature>
<organism evidence="5 6">
    <name type="scientific">Acropora cervicornis</name>
    <name type="common">Staghorn coral</name>
    <dbReference type="NCBI Taxonomy" id="6130"/>
    <lineage>
        <taxon>Eukaryota</taxon>
        <taxon>Metazoa</taxon>
        <taxon>Cnidaria</taxon>
        <taxon>Anthozoa</taxon>
        <taxon>Hexacorallia</taxon>
        <taxon>Scleractinia</taxon>
        <taxon>Astrocoeniina</taxon>
        <taxon>Acroporidae</taxon>
        <taxon>Acropora</taxon>
    </lineage>
</organism>
<gene>
    <name evidence="5" type="ORF">P5673_011535</name>
</gene>
<feature type="coiled-coil region" evidence="2">
    <location>
        <begin position="625"/>
        <end position="668"/>
    </location>
</feature>
<feature type="domain" description="SKICH" evidence="4">
    <location>
        <begin position="34"/>
        <end position="137"/>
    </location>
</feature>
<evidence type="ECO:0000256" key="3">
    <source>
        <dbReference type="SAM" id="MobiDB-lite"/>
    </source>
</evidence>
<reference evidence="5" key="2">
    <citation type="journal article" date="2023" name="Science">
        <title>Genomic signatures of disease resistance in endangered staghorn corals.</title>
        <authorList>
            <person name="Vollmer S.V."/>
            <person name="Selwyn J.D."/>
            <person name="Despard B.A."/>
            <person name="Roesel C.L."/>
        </authorList>
    </citation>
    <scope>NUCLEOTIDE SEQUENCE</scope>
    <source>
        <strain evidence="5">K2</strain>
    </source>
</reference>
<keyword evidence="1 2" id="KW-0175">Coiled coil</keyword>
<evidence type="ECO:0000256" key="2">
    <source>
        <dbReference type="SAM" id="Coils"/>
    </source>
</evidence>
<dbReference type="EMBL" id="JARQWQ010000021">
    <property type="protein sequence ID" value="KAK2564841.1"/>
    <property type="molecule type" value="Genomic_DNA"/>
</dbReference>
<feature type="region of interest" description="Disordered" evidence="3">
    <location>
        <begin position="891"/>
        <end position="973"/>
    </location>
</feature>
<dbReference type="Proteomes" id="UP001249851">
    <property type="component" value="Unassembled WGS sequence"/>
</dbReference>